<dbReference type="GO" id="GO:0005829">
    <property type="term" value="C:cytosol"/>
    <property type="evidence" value="ECO:0007669"/>
    <property type="project" value="TreeGrafter"/>
</dbReference>
<comment type="caution">
    <text evidence="6">The sequence shown here is derived from an EMBL/GenBank/DDBJ whole genome shotgun (WGS) entry which is preliminary data.</text>
</comment>
<keyword evidence="3 6" id="KW-0808">Transferase</keyword>
<keyword evidence="2 6" id="KW-0489">Methyltransferase</keyword>
<feature type="non-terminal residue" evidence="6">
    <location>
        <position position="1"/>
    </location>
</feature>
<dbReference type="GO" id="GO:0032259">
    <property type="term" value="P:methylation"/>
    <property type="evidence" value="ECO:0007669"/>
    <property type="project" value="UniProtKB-KW"/>
</dbReference>
<dbReference type="FunFam" id="3.40.1280.10:FF:000008">
    <property type="entry name" value="Group 3 RNA methyltransferase TrmH"/>
    <property type="match status" value="1"/>
</dbReference>
<feature type="domain" description="RNA 2-O ribose methyltransferase substrate binding" evidence="5">
    <location>
        <begin position="3"/>
        <end position="46"/>
    </location>
</feature>
<dbReference type="STRING" id="1817756.A2140_01015"/>
<dbReference type="CDD" id="cd18103">
    <property type="entry name" value="SpoU-like_RlmB"/>
    <property type="match status" value="1"/>
</dbReference>
<dbReference type="Pfam" id="PF08032">
    <property type="entry name" value="SpoU_sub_bind"/>
    <property type="match status" value="1"/>
</dbReference>
<dbReference type="SUPFAM" id="SSF55315">
    <property type="entry name" value="L30e-like"/>
    <property type="match status" value="1"/>
</dbReference>
<accession>A0A1F6T2N8</accession>
<evidence type="ECO:0000259" key="5">
    <source>
        <dbReference type="Pfam" id="PF08032"/>
    </source>
</evidence>
<proteinExistence type="inferred from homology"/>
<dbReference type="Pfam" id="PF00588">
    <property type="entry name" value="SpoU_methylase"/>
    <property type="match status" value="1"/>
</dbReference>
<dbReference type="NCBIfam" id="TIGR00186">
    <property type="entry name" value="rRNA_methyl_3"/>
    <property type="match status" value="1"/>
</dbReference>
<dbReference type="PANTHER" id="PTHR46429:SF1">
    <property type="entry name" value="23S RRNA (GUANOSINE-2'-O-)-METHYLTRANSFERASE RLMB"/>
    <property type="match status" value="1"/>
</dbReference>
<comment type="similarity">
    <text evidence="1">Belongs to the class IV-like SAM-binding methyltransferase superfamily. RNA methyltransferase TrmH family.</text>
</comment>
<dbReference type="InterPro" id="IPR001537">
    <property type="entry name" value="SpoU_MeTrfase"/>
</dbReference>
<dbReference type="Gene3D" id="3.30.1330.30">
    <property type="match status" value="1"/>
</dbReference>
<dbReference type="AlphaFoldDB" id="A0A1F6T2N8"/>
<dbReference type="InterPro" id="IPR029026">
    <property type="entry name" value="tRNA_m1G_MTases_N"/>
</dbReference>
<dbReference type="InterPro" id="IPR029064">
    <property type="entry name" value="Ribosomal_eL30-like_sf"/>
</dbReference>
<name>A0A1F6T2N8_9PROT</name>
<dbReference type="GO" id="GO:0003723">
    <property type="term" value="F:RNA binding"/>
    <property type="evidence" value="ECO:0007669"/>
    <property type="project" value="InterPro"/>
</dbReference>
<evidence type="ECO:0000256" key="1">
    <source>
        <dbReference type="ARBA" id="ARBA00007228"/>
    </source>
</evidence>
<reference evidence="6 7" key="1">
    <citation type="journal article" date="2016" name="Nat. Commun.">
        <title>Thousands of microbial genomes shed light on interconnected biogeochemical processes in an aquifer system.</title>
        <authorList>
            <person name="Anantharaman K."/>
            <person name="Brown C.T."/>
            <person name="Hug L.A."/>
            <person name="Sharon I."/>
            <person name="Castelle C.J."/>
            <person name="Probst A.J."/>
            <person name="Thomas B.C."/>
            <person name="Singh A."/>
            <person name="Wilkins M.J."/>
            <person name="Karaoz U."/>
            <person name="Brodie E.L."/>
            <person name="Williams K.H."/>
            <person name="Hubbard S.S."/>
            <person name="Banfield J.F."/>
        </authorList>
    </citation>
    <scope>NUCLEOTIDE SEQUENCE [LARGE SCALE GENOMIC DNA]</scope>
</reference>
<organism evidence="6 7">
    <name type="scientific">Candidatus Muproteobacteria bacterium RBG_16_62_13</name>
    <dbReference type="NCBI Taxonomy" id="1817756"/>
    <lineage>
        <taxon>Bacteria</taxon>
        <taxon>Pseudomonadati</taxon>
        <taxon>Pseudomonadota</taxon>
        <taxon>Candidatus Muproteobacteria</taxon>
    </lineage>
</organism>
<dbReference type="InterPro" id="IPR004441">
    <property type="entry name" value="rRNA_MeTrfase_TrmH"/>
</dbReference>
<dbReference type="PANTHER" id="PTHR46429">
    <property type="entry name" value="23S RRNA (GUANOSINE-2'-O-)-METHYLTRANSFERASE RLMB"/>
    <property type="match status" value="1"/>
</dbReference>
<feature type="domain" description="tRNA/rRNA methyltransferase SpoU type" evidence="4">
    <location>
        <begin position="71"/>
        <end position="211"/>
    </location>
</feature>
<evidence type="ECO:0000259" key="4">
    <source>
        <dbReference type="Pfam" id="PF00588"/>
    </source>
</evidence>
<dbReference type="EMBL" id="MFSQ01000096">
    <property type="protein sequence ID" value="OGI39432.1"/>
    <property type="molecule type" value="Genomic_DNA"/>
</dbReference>
<dbReference type="Proteomes" id="UP000178379">
    <property type="component" value="Unassembled WGS sequence"/>
</dbReference>
<dbReference type="GO" id="GO:0006396">
    <property type="term" value="P:RNA processing"/>
    <property type="evidence" value="ECO:0007669"/>
    <property type="project" value="InterPro"/>
</dbReference>
<protein>
    <submittedName>
        <fullName evidence="6">23S rRNA (Guanosine(2251)-2'-O)-methyltransferase RlmB</fullName>
    </submittedName>
</protein>
<dbReference type="SUPFAM" id="SSF75217">
    <property type="entry name" value="alpha/beta knot"/>
    <property type="match status" value="1"/>
</dbReference>
<evidence type="ECO:0000256" key="3">
    <source>
        <dbReference type="ARBA" id="ARBA00022679"/>
    </source>
</evidence>
<dbReference type="GO" id="GO:0008173">
    <property type="term" value="F:RNA methyltransferase activity"/>
    <property type="evidence" value="ECO:0007669"/>
    <property type="project" value="InterPro"/>
</dbReference>
<sequence length="218" mass="23357">AVGRDDRRLQEIETVARAAGLPCYRVSRDELADMAGNPRHQGVVARRRAGESTRREPDFADFIKNPPAKTFLLILDEVQDPHNLGACLRSAEAAGCHAVIVPRDNSAPLSAVALKSASGAAESLPLYRVPNLVRAIEALKEQGIWVFGATHDADQALYEADLDVPLALVLGGEGKGLRRLTREACDALVSIPMAGEVSSLNVSVAAGICLFEAVRQRQ</sequence>
<dbReference type="InterPro" id="IPR013123">
    <property type="entry name" value="SpoU_subst-bd"/>
</dbReference>
<evidence type="ECO:0000256" key="2">
    <source>
        <dbReference type="ARBA" id="ARBA00022603"/>
    </source>
</evidence>
<dbReference type="Gene3D" id="3.40.1280.10">
    <property type="match status" value="1"/>
</dbReference>
<dbReference type="InterPro" id="IPR029028">
    <property type="entry name" value="Alpha/beta_knot_MTases"/>
</dbReference>
<gene>
    <name evidence="6" type="ORF">A2140_01015</name>
</gene>
<evidence type="ECO:0000313" key="6">
    <source>
        <dbReference type="EMBL" id="OGI39432.1"/>
    </source>
</evidence>
<evidence type="ECO:0000313" key="7">
    <source>
        <dbReference type="Proteomes" id="UP000178379"/>
    </source>
</evidence>